<proteinExistence type="inferred from homology"/>
<evidence type="ECO:0000256" key="4">
    <source>
        <dbReference type="ARBA" id="ARBA00034521"/>
    </source>
</evidence>
<dbReference type="Gene3D" id="3.40.50.150">
    <property type="entry name" value="Vaccinia Virus protein VP39"/>
    <property type="match status" value="1"/>
</dbReference>
<dbReference type="CDD" id="cd02440">
    <property type="entry name" value="AdoMet_MTases"/>
    <property type="match status" value="1"/>
</dbReference>
<evidence type="ECO:0000259" key="10">
    <source>
        <dbReference type="Pfam" id="PF13847"/>
    </source>
</evidence>
<dbReference type="SUPFAM" id="SSF53335">
    <property type="entry name" value="S-adenosyl-L-methionine-dependent methyltransferases"/>
    <property type="match status" value="1"/>
</dbReference>
<dbReference type="PANTHER" id="PTHR43675">
    <property type="entry name" value="ARSENITE METHYLTRANSFERASE"/>
    <property type="match status" value="1"/>
</dbReference>
<dbReference type="Pfam" id="PF13847">
    <property type="entry name" value="Methyltransf_31"/>
    <property type="match status" value="1"/>
</dbReference>
<evidence type="ECO:0000256" key="8">
    <source>
        <dbReference type="ARBA" id="ARBA00048428"/>
    </source>
</evidence>
<evidence type="ECO:0000256" key="7">
    <source>
        <dbReference type="ARBA" id="ARBA00047943"/>
    </source>
</evidence>
<sequence length="432" mass="46357">MSCCASDKSSDLTATMDVQSEGEVLDSVKEYYGKVLKTDKDLKTNACTGGMRMPKHIRDALSKVHDEVVTKYYGCGLVIPDSLEGCSVLDLGSGSGRDCYTVAQLVGAKGSVTGIDMTDEQLDVANKYKEYHRELFGYSENNVHFVKGYIEKLGEAGLKDNTFDVIISNCVVNLSPDKRAVLSEAFRVLKPGGELYFSDVYASKPVPKEVQENKVLWGECISGALYWDDLMKIAKEVGFTKPRLVTASHISIDNEKLQSIVGDIKFVSATYRLFKIPADVNYEATQGIYDGTITACEKGFVFDAQNEFKTGDVVKIDSDLATILRSTRFADDFSFQPTTDTDQSKAGCCLPTKENNADPFKFMEISDSCTTGGKCQLGGSCGSGGSKSCGSGGSKSCASGGNKSCGSDKSCGTGACGKKEDSCCKSKSSGCC</sequence>
<evidence type="ECO:0000256" key="6">
    <source>
        <dbReference type="ARBA" id="ARBA00047941"/>
    </source>
</evidence>
<dbReference type="InterPro" id="IPR026669">
    <property type="entry name" value="Arsenite_MeTrfase-like"/>
</dbReference>
<name>A0ABM0GSP5_SACKO</name>
<evidence type="ECO:0000313" key="12">
    <source>
        <dbReference type="RefSeq" id="XP_002736526.1"/>
    </source>
</evidence>
<dbReference type="InterPro" id="IPR029063">
    <property type="entry name" value="SAM-dependent_MTases_sf"/>
</dbReference>
<comment type="similarity">
    <text evidence="3">Belongs to the methyltransferase superfamily. Arsenite methyltransferase family.</text>
</comment>
<keyword evidence="11" id="KW-1185">Reference proteome</keyword>
<evidence type="ECO:0000256" key="2">
    <source>
        <dbReference type="ARBA" id="ARBA00022691"/>
    </source>
</evidence>
<gene>
    <name evidence="12" type="primary">LOC100374082</name>
</gene>
<evidence type="ECO:0000256" key="5">
    <source>
        <dbReference type="ARBA" id="ARBA00034545"/>
    </source>
</evidence>
<dbReference type="GeneID" id="100374082"/>
<feature type="compositionally biased region" description="Low complexity" evidence="9">
    <location>
        <begin position="398"/>
        <end position="407"/>
    </location>
</feature>
<reference evidence="12" key="1">
    <citation type="submission" date="2025-08" db="UniProtKB">
        <authorList>
            <consortium name="RefSeq"/>
        </authorList>
    </citation>
    <scope>IDENTIFICATION</scope>
    <source>
        <tissue evidence="12">Testes</tissue>
    </source>
</reference>
<evidence type="ECO:0000256" key="3">
    <source>
        <dbReference type="ARBA" id="ARBA00034487"/>
    </source>
</evidence>
<dbReference type="Proteomes" id="UP000694865">
    <property type="component" value="Unplaced"/>
</dbReference>
<feature type="domain" description="Methyltransferase" evidence="10">
    <location>
        <begin position="84"/>
        <end position="238"/>
    </location>
</feature>
<keyword evidence="2" id="KW-0949">S-adenosyl-L-methionine</keyword>
<dbReference type="EC" id="2.1.1.137" evidence="4"/>
<comment type="catalytic activity">
    <reaction evidence="8">
        <text>arsenic triglutathione + 3 [thioredoxin]-dithiol + 3 S-adenosyl-L-methionine = trimethylarsine + 3 [thioredoxin]-disulfide + 3 glutathione + 3 S-adenosyl-L-homocysteine + 3 H(+)</text>
        <dbReference type="Rhea" id="RHEA:69432"/>
        <dbReference type="Rhea" id="RHEA-COMP:10698"/>
        <dbReference type="Rhea" id="RHEA-COMP:10700"/>
        <dbReference type="ChEBI" id="CHEBI:15378"/>
        <dbReference type="ChEBI" id="CHEBI:27130"/>
        <dbReference type="ChEBI" id="CHEBI:29950"/>
        <dbReference type="ChEBI" id="CHEBI:50058"/>
        <dbReference type="ChEBI" id="CHEBI:57856"/>
        <dbReference type="ChEBI" id="CHEBI:57925"/>
        <dbReference type="ChEBI" id="CHEBI:59789"/>
        <dbReference type="ChEBI" id="CHEBI:183640"/>
        <dbReference type="EC" id="2.1.1.137"/>
    </reaction>
</comment>
<keyword evidence="1" id="KW-0808">Transferase</keyword>
<organism evidence="11 12">
    <name type="scientific">Saccoglossus kowalevskii</name>
    <name type="common">Acorn worm</name>
    <dbReference type="NCBI Taxonomy" id="10224"/>
    <lineage>
        <taxon>Eukaryota</taxon>
        <taxon>Metazoa</taxon>
        <taxon>Hemichordata</taxon>
        <taxon>Enteropneusta</taxon>
        <taxon>Harrimaniidae</taxon>
        <taxon>Saccoglossus</taxon>
    </lineage>
</organism>
<evidence type="ECO:0000256" key="1">
    <source>
        <dbReference type="ARBA" id="ARBA00022679"/>
    </source>
</evidence>
<evidence type="ECO:0000313" key="11">
    <source>
        <dbReference type="Proteomes" id="UP000694865"/>
    </source>
</evidence>
<accession>A0ABM0GSP5</accession>
<dbReference type="PANTHER" id="PTHR43675:SF8">
    <property type="entry name" value="ARSENITE METHYLTRANSFERASE"/>
    <property type="match status" value="1"/>
</dbReference>
<protein>
    <recommendedName>
        <fullName evidence="5">Arsenite methyltransferase</fullName>
        <ecNumber evidence="4">2.1.1.137</ecNumber>
    </recommendedName>
</protein>
<feature type="region of interest" description="Disordered" evidence="9">
    <location>
        <begin position="398"/>
        <end position="432"/>
    </location>
</feature>
<comment type="catalytic activity">
    <reaction evidence="6">
        <text>arsenic triglutathione + [thioredoxin]-dithiol + S-adenosyl-L-methionine + 2 H2O = methylarsonous acid + [thioredoxin]-disulfide + 3 glutathione + S-adenosyl-L-homocysteine + H(+)</text>
        <dbReference type="Rhea" id="RHEA:69460"/>
        <dbReference type="Rhea" id="RHEA-COMP:10698"/>
        <dbReference type="Rhea" id="RHEA-COMP:10700"/>
        <dbReference type="ChEBI" id="CHEBI:15377"/>
        <dbReference type="ChEBI" id="CHEBI:15378"/>
        <dbReference type="ChEBI" id="CHEBI:17826"/>
        <dbReference type="ChEBI" id="CHEBI:29950"/>
        <dbReference type="ChEBI" id="CHEBI:50058"/>
        <dbReference type="ChEBI" id="CHEBI:57856"/>
        <dbReference type="ChEBI" id="CHEBI:57925"/>
        <dbReference type="ChEBI" id="CHEBI:59789"/>
        <dbReference type="ChEBI" id="CHEBI:183640"/>
        <dbReference type="EC" id="2.1.1.137"/>
    </reaction>
</comment>
<dbReference type="RefSeq" id="XP_002736526.1">
    <property type="nucleotide sequence ID" value="XM_002736480.2"/>
</dbReference>
<dbReference type="InterPro" id="IPR025714">
    <property type="entry name" value="Methyltranfer_dom"/>
</dbReference>
<dbReference type="Gene3D" id="3.40.5.100">
    <property type="match status" value="1"/>
</dbReference>
<evidence type="ECO:0000256" key="9">
    <source>
        <dbReference type="SAM" id="MobiDB-lite"/>
    </source>
</evidence>
<comment type="catalytic activity">
    <reaction evidence="7">
        <text>arsenic triglutathione + 2 [thioredoxin]-dithiol + 2 S-adenosyl-L-methionine + H2O = dimethylarsinous acid + 2 [thioredoxin]-disulfide + 3 glutathione + 2 S-adenosyl-L-homocysteine + 2 H(+)</text>
        <dbReference type="Rhea" id="RHEA:69464"/>
        <dbReference type="Rhea" id="RHEA-COMP:10698"/>
        <dbReference type="Rhea" id="RHEA-COMP:10700"/>
        <dbReference type="ChEBI" id="CHEBI:15377"/>
        <dbReference type="ChEBI" id="CHEBI:15378"/>
        <dbReference type="ChEBI" id="CHEBI:23808"/>
        <dbReference type="ChEBI" id="CHEBI:29950"/>
        <dbReference type="ChEBI" id="CHEBI:50058"/>
        <dbReference type="ChEBI" id="CHEBI:57856"/>
        <dbReference type="ChEBI" id="CHEBI:57925"/>
        <dbReference type="ChEBI" id="CHEBI:59789"/>
        <dbReference type="ChEBI" id="CHEBI:183640"/>
        <dbReference type="EC" id="2.1.1.137"/>
    </reaction>
</comment>